<feature type="transmembrane region" description="Helical" evidence="1">
    <location>
        <begin position="254"/>
        <end position="275"/>
    </location>
</feature>
<feature type="domain" description="FHA" evidence="2">
    <location>
        <begin position="158"/>
        <end position="207"/>
    </location>
</feature>
<name>A0A3D8VCJ2_9GAMM</name>
<accession>A0A3D8VCJ2</accession>
<evidence type="ECO:0000313" key="3">
    <source>
        <dbReference type="EMBL" id="RDY67083.1"/>
    </source>
</evidence>
<gene>
    <name evidence="3" type="ORF">DX912_10440</name>
</gene>
<evidence type="ECO:0000259" key="2">
    <source>
        <dbReference type="PROSITE" id="PS50006"/>
    </source>
</evidence>
<dbReference type="Pfam" id="PF00498">
    <property type="entry name" value="FHA"/>
    <property type="match status" value="1"/>
</dbReference>
<keyword evidence="1" id="KW-0472">Membrane</keyword>
<dbReference type="SUPFAM" id="SSF49879">
    <property type="entry name" value="SMAD/FHA domain"/>
    <property type="match status" value="2"/>
</dbReference>
<keyword evidence="1" id="KW-1133">Transmembrane helix</keyword>
<protein>
    <submittedName>
        <fullName evidence="3">FHA domain-containing protein</fullName>
    </submittedName>
</protein>
<dbReference type="CDD" id="cd00060">
    <property type="entry name" value="FHA"/>
    <property type="match status" value="2"/>
</dbReference>
<dbReference type="InterPro" id="IPR050923">
    <property type="entry name" value="Cell_Proc_Reg/RNA_Proc"/>
</dbReference>
<dbReference type="SMART" id="SM00240">
    <property type="entry name" value="FHA"/>
    <property type="match status" value="2"/>
</dbReference>
<evidence type="ECO:0000256" key="1">
    <source>
        <dbReference type="SAM" id="Phobius"/>
    </source>
</evidence>
<dbReference type="InterPro" id="IPR008984">
    <property type="entry name" value="SMAD_FHA_dom_sf"/>
</dbReference>
<dbReference type="Proteomes" id="UP000256829">
    <property type="component" value="Unassembled WGS sequence"/>
</dbReference>
<dbReference type="Pfam" id="PF16697">
    <property type="entry name" value="Yop-YscD_cpl"/>
    <property type="match status" value="1"/>
</dbReference>
<comment type="caution">
    <text evidence="3">The sequence shown here is derived from an EMBL/GenBank/DDBJ whole genome shotgun (WGS) entry which is preliminary data.</text>
</comment>
<keyword evidence="4" id="KW-1185">Reference proteome</keyword>
<dbReference type="InterPro" id="IPR032030">
    <property type="entry name" value="YscD_cytoplasmic_dom"/>
</dbReference>
<dbReference type="Gene3D" id="2.60.200.20">
    <property type="match status" value="2"/>
</dbReference>
<keyword evidence="1" id="KW-0812">Transmembrane</keyword>
<dbReference type="PROSITE" id="PS50006">
    <property type="entry name" value="FHA_DOMAIN"/>
    <property type="match status" value="1"/>
</dbReference>
<dbReference type="InterPro" id="IPR000253">
    <property type="entry name" value="FHA_dom"/>
</dbReference>
<proteinExistence type="predicted"/>
<evidence type="ECO:0000313" key="4">
    <source>
        <dbReference type="Proteomes" id="UP000256829"/>
    </source>
</evidence>
<reference evidence="3 4" key="1">
    <citation type="submission" date="2018-08" db="EMBL/GenBank/DDBJ databases">
        <title>Lysobacter soli KCTC 22011, whole genome shotgun sequence.</title>
        <authorList>
            <person name="Zhang X."/>
            <person name="Feng G."/>
            <person name="Zhu H."/>
        </authorList>
    </citation>
    <scope>NUCLEOTIDE SEQUENCE [LARGE SCALE GENOMIC DNA]</scope>
    <source>
        <strain evidence="3 4">KCTC 22011</strain>
    </source>
</reference>
<sequence>MMGTAAGGRSRLKLVFPGGEHPQVLLGHGVNRVGSDPQSTIVIDHPGVLPQHCQLHVTAQGVMLDVPAGTAVSVNGRQVQGLIALRPGDSVGFDQVQAKLAALGPPPVVSRQPVAGPDLMSANDDPGVTAVRPVLPRFFLRSVSAELGSRSDALVGVLTIGRGPDCNLRFDTPGLSRSHARLIPTDTGVQVEDLGSSNGTFLNGKRILRGEAKVGDELAFDVLRFRVAGTSVQEPVQVVPTSMRKAKETPKRSAWPWVALALVLVAAGAAAVVLMPL</sequence>
<dbReference type="PANTHER" id="PTHR23308">
    <property type="entry name" value="NUCLEAR INHIBITOR OF PROTEIN PHOSPHATASE-1"/>
    <property type="match status" value="1"/>
</dbReference>
<organism evidence="3 4">
    <name type="scientific">Lysobacter soli</name>
    <dbReference type="NCBI Taxonomy" id="453783"/>
    <lineage>
        <taxon>Bacteria</taxon>
        <taxon>Pseudomonadati</taxon>
        <taxon>Pseudomonadota</taxon>
        <taxon>Gammaproteobacteria</taxon>
        <taxon>Lysobacterales</taxon>
        <taxon>Lysobacteraceae</taxon>
        <taxon>Lysobacter</taxon>
    </lineage>
</organism>
<dbReference type="AlphaFoldDB" id="A0A3D8VCJ2"/>
<dbReference type="EMBL" id="QTJR01000006">
    <property type="protein sequence ID" value="RDY67083.1"/>
    <property type="molecule type" value="Genomic_DNA"/>
</dbReference>